<reference evidence="1 2" key="1">
    <citation type="submission" date="2006-01" db="EMBL/GenBank/DDBJ databases">
        <authorList>
            <person name="Hagstrom A."/>
            <person name="Ferriera S."/>
            <person name="Johnson J."/>
            <person name="Kravitz S."/>
            <person name="Halpern A."/>
            <person name="Remington K."/>
            <person name="Beeson K."/>
            <person name="Tran B."/>
            <person name="Rogers Y.-H."/>
            <person name="Friedman R."/>
            <person name="Venter J.C."/>
        </authorList>
    </citation>
    <scope>NUCLEOTIDE SEQUENCE [LARGE SCALE GENOMIC DNA]</scope>
    <source>
        <strain evidence="1 2">SKA53</strain>
    </source>
</reference>
<comment type="caution">
    <text evidence="1">The sequence shown here is derived from an EMBL/GenBank/DDBJ whole genome shotgun (WGS) entry which is preliminary data.</text>
</comment>
<evidence type="ECO:0000313" key="1">
    <source>
        <dbReference type="EMBL" id="EAQ08223.1"/>
    </source>
</evidence>
<organism evidence="1 2">
    <name type="scientific">Yoonia vestfoldensis SKA53</name>
    <dbReference type="NCBI Taxonomy" id="314232"/>
    <lineage>
        <taxon>Bacteria</taxon>
        <taxon>Pseudomonadati</taxon>
        <taxon>Pseudomonadota</taxon>
        <taxon>Alphaproteobacteria</taxon>
        <taxon>Rhodobacterales</taxon>
        <taxon>Paracoccaceae</taxon>
        <taxon>Yoonia</taxon>
    </lineage>
</organism>
<proteinExistence type="predicted"/>
<gene>
    <name evidence="1" type="ORF">SKA53_10874</name>
</gene>
<dbReference type="STRING" id="314232.SKA53_10874"/>
<dbReference type="AlphaFoldDB" id="A3V1M7"/>
<protein>
    <submittedName>
        <fullName evidence="1">Uncharacterized protein</fullName>
    </submittedName>
</protein>
<dbReference type="EMBL" id="AAMS01000001">
    <property type="protein sequence ID" value="EAQ08223.1"/>
    <property type="molecule type" value="Genomic_DNA"/>
</dbReference>
<name>A3V1M7_9RHOB</name>
<accession>A3V1M7</accession>
<keyword evidence="2" id="KW-1185">Reference proteome</keyword>
<dbReference type="Proteomes" id="UP000004507">
    <property type="component" value="Unassembled WGS sequence"/>
</dbReference>
<dbReference type="HOGENOM" id="CLU_3045040_0_0_5"/>
<sequence>MQLWSMSTMLFATNATIEHVYDQIIYSWAHRRRMFWTKIGVNMLGIHLRDAAKP</sequence>
<evidence type="ECO:0000313" key="2">
    <source>
        <dbReference type="Proteomes" id="UP000004507"/>
    </source>
</evidence>